<dbReference type="InterPro" id="IPR000916">
    <property type="entry name" value="Bet_v_I/MLP"/>
</dbReference>
<evidence type="ECO:0000259" key="5">
    <source>
        <dbReference type="Pfam" id="PF00407"/>
    </source>
</evidence>
<dbReference type="PROSITE" id="PS00451">
    <property type="entry name" value="PATHOGENESIS_BETVI"/>
    <property type="match status" value="1"/>
</dbReference>
<dbReference type="PANTHER" id="PTHR31213:SF55">
    <property type="entry name" value="STRESS-INDUCED PROTEIN SAM22"/>
    <property type="match status" value="1"/>
</dbReference>
<dbReference type="GO" id="GO:0005634">
    <property type="term" value="C:nucleus"/>
    <property type="evidence" value="ECO:0007669"/>
    <property type="project" value="TreeGrafter"/>
</dbReference>
<dbReference type="Gene3D" id="3.30.530.20">
    <property type="match status" value="1"/>
</dbReference>
<evidence type="ECO:0000256" key="1">
    <source>
        <dbReference type="ARBA" id="ARBA00009744"/>
    </source>
</evidence>
<accession>A0AA88E0G4</accession>
<evidence type="ECO:0000256" key="2">
    <source>
        <dbReference type="ARBA" id="ARBA00022821"/>
    </source>
</evidence>
<dbReference type="Pfam" id="PF00407">
    <property type="entry name" value="Bet_v_1"/>
    <property type="match status" value="1"/>
</dbReference>
<evidence type="ECO:0000256" key="3">
    <source>
        <dbReference type="ARBA" id="ARBA00023265"/>
    </source>
</evidence>
<comment type="similarity">
    <text evidence="1 4">Belongs to the BetVI family.</text>
</comment>
<dbReference type="CDD" id="cd07816">
    <property type="entry name" value="Bet_v1-like"/>
    <property type="match status" value="1"/>
</dbReference>
<dbReference type="Proteomes" id="UP001187192">
    <property type="component" value="Unassembled WGS sequence"/>
</dbReference>
<dbReference type="GO" id="GO:0010427">
    <property type="term" value="F:abscisic acid binding"/>
    <property type="evidence" value="ECO:0007669"/>
    <property type="project" value="InterPro"/>
</dbReference>
<dbReference type="AlphaFoldDB" id="A0AA88E0G4"/>
<name>A0AA88E0G4_FICCA</name>
<keyword evidence="7" id="KW-1185">Reference proteome</keyword>
<dbReference type="PANTHER" id="PTHR31213">
    <property type="entry name" value="OS08G0374000 PROTEIN-RELATED"/>
    <property type="match status" value="1"/>
</dbReference>
<dbReference type="InterPro" id="IPR050279">
    <property type="entry name" value="Plant_def-hormone_signal"/>
</dbReference>
<dbReference type="FunFam" id="3.30.530.20:FF:000007">
    <property type="entry name" value="Major pollen allergen Bet v 1-A"/>
    <property type="match status" value="1"/>
</dbReference>
<dbReference type="EMBL" id="BTGU01000149">
    <property type="protein sequence ID" value="GMN63421.1"/>
    <property type="molecule type" value="Genomic_DNA"/>
</dbReference>
<feature type="domain" description="Bet v I/Major latex protein" evidence="5">
    <location>
        <begin position="1"/>
        <end position="154"/>
    </location>
</feature>
<dbReference type="InterPro" id="IPR023393">
    <property type="entry name" value="START-like_dom_sf"/>
</dbReference>
<evidence type="ECO:0000256" key="4">
    <source>
        <dbReference type="RuleBase" id="RU000409"/>
    </source>
</evidence>
<keyword evidence="2 4" id="KW-0611">Plant defense</keyword>
<dbReference type="SUPFAM" id="SSF55961">
    <property type="entry name" value="Bet v1-like"/>
    <property type="match status" value="1"/>
</dbReference>
<protein>
    <recommendedName>
        <fullName evidence="5">Bet v I/Major latex protein domain-containing protein</fullName>
    </recommendedName>
</protein>
<evidence type="ECO:0000313" key="6">
    <source>
        <dbReference type="EMBL" id="GMN63421.1"/>
    </source>
</evidence>
<keyword evidence="3 4" id="KW-0568">Pathogenesis-related protein</keyword>
<dbReference type="Gramene" id="FCD_00013369-RA">
    <property type="protein sequence ID" value="FCD_00013369-RA:cds"/>
    <property type="gene ID" value="FCD_00013369"/>
</dbReference>
<dbReference type="GO" id="GO:0006952">
    <property type="term" value="P:defense response"/>
    <property type="evidence" value="ECO:0007669"/>
    <property type="project" value="UniProtKB-KW"/>
</dbReference>
<dbReference type="InterPro" id="IPR024949">
    <property type="entry name" value="Bet_v_I_allergen"/>
</dbReference>
<evidence type="ECO:0000313" key="7">
    <source>
        <dbReference type="Proteomes" id="UP001187192"/>
    </source>
</evidence>
<dbReference type="GO" id="GO:0009738">
    <property type="term" value="P:abscisic acid-activated signaling pathway"/>
    <property type="evidence" value="ECO:0007669"/>
    <property type="project" value="InterPro"/>
</dbReference>
<dbReference type="GO" id="GO:0038023">
    <property type="term" value="F:signaling receptor activity"/>
    <property type="evidence" value="ECO:0007669"/>
    <property type="project" value="InterPro"/>
</dbReference>
<dbReference type="PRINTS" id="PR00634">
    <property type="entry name" value="BETALLERGEN"/>
</dbReference>
<gene>
    <name evidence="6" type="ORF">TIFTF001_032494</name>
</gene>
<reference evidence="6" key="1">
    <citation type="submission" date="2023-07" db="EMBL/GenBank/DDBJ databases">
        <title>draft genome sequence of fig (Ficus carica).</title>
        <authorList>
            <person name="Takahashi T."/>
            <person name="Nishimura K."/>
        </authorList>
    </citation>
    <scope>NUCLEOTIDE SEQUENCE</scope>
</reference>
<dbReference type="GO" id="GO:0004864">
    <property type="term" value="F:protein phosphatase inhibitor activity"/>
    <property type="evidence" value="ECO:0007669"/>
    <property type="project" value="InterPro"/>
</dbReference>
<comment type="caution">
    <text evidence="6">The sequence shown here is derived from an EMBL/GenBank/DDBJ whole genome shotgun (WGS) entry which is preliminary data.</text>
</comment>
<sequence length="160" mass="17478">MGVYTTEHEITSTIAPARLFKAFLLDADNIIAKIVPHAVKNVEILEGNGGPGTIKKITLGEGSKFKYVKHRVDSIDHDNLTYCHSLIEGDVLLGKIEKISHETKVVASPDGGSIVKATLNYHTIGDAEINEEYVKEGKEKASGMFKIVEGYLHANPDAYN</sequence>
<proteinExistence type="inferred from homology"/>
<organism evidence="6 7">
    <name type="scientific">Ficus carica</name>
    <name type="common">Common fig</name>
    <dbReference type="NCBI Taxonomy" id="3494"/>
    <lineage>
        <taxon>Eukaryota</taxon>
        <taxon>Viridiplantae</taxon>
        <taxon>Streptophyta</taxon>
        <taxon>Embryophyta</taxon>
        <taxon>Tracheophyta</taxon>
        <taxon>Spermatophyta</taxon>
        <taxon>Magnoliopsida</taxon>
        <taxon>eudicotyledons</taxon>
        <taxon>Gunneridae</taxon>
        <taxon>Pentapetalae</taxon>
        <taxon>rosids</taxon>
        <taxon>fabids</taxon>
        <taxon>Rosales</taxon>
        <taxon>Moraceae</taxon>
        <taxon>Ficeae</taxon>
        <taxon>Ficus</taxon>
    </lineage>
</organism>
<dbReference type="GO" id="GO:0005737">
    <property type="term" value="C:cytoplasm"/>
    <property type="evidence" value="ECO:0007669"/>
    <property type="project" value="TreeGrafter"/>
</dbReference>